<feature type="transmembrane region" description="Helical" evidence="1">
    <location>
        <begin position="130"/>
        <end position="147"/>
    </location>
</feature>
<name>A0A0H4T6P6_9BACT</name>
<accession>A0A0H4T6P6</accession>
<evidence type="ECO:0000313" key="2">
    <source>
        <dbReference type="EMBL" id="AKQ03473.1"/>
    </source>
</evidence>
<feature type="transmembrane region" description="Helical" evidence="1">
    <location>
        <begin position="159"/>
        <end position="186"/>
    </location>
</feature>
<dbReference type="InterPro" id="IPR010390">
    <property type="entry name" value="ABC-2_transporter-like"/>
</dbReference>
<dbReference type="PANTHER" id="PTHR36833:SF1">
    <property type="entry name" value="INTEGRAL MEMBRANE TRANSPORT PROTEIN"/>
    <property type="match status" value="1"/>
</dbReference>
<feature type="transmembrane region" description="Helical" evidence="1">
    <location>
        <begin position="73"/>
        <end position="94"/>
    </location>
</feature>
<feature type="transmembrane region" description="Helical" evidence="1">
    <location>
        <begin position="237"/>
        <end position="258"/>
    </location>
</feature>
<protein>
    <recommendedName>
        <fullName evidence="3">ABC transporter permease</fullName>
    </recommendedName>
</protein>
<feature type="transmembrane region" description="Helical" evidence="1">
    <location>
        <begin position="38"/>
        <end position="61"/>
    </location>
</feature>
<keyword evidence="1" id="KW-0472">Membrane</keyword>
<feature type="transmembrane region" description="Helical" evidence="1">
    <location>
        <begin position="213"/>
        <end position="231"/>
    </location>
</feature>
<evidence type="ECO:0008006" key="3">
    <source>
        <dbReference type="Google" id="ProtNLM"/>
    </source>
</evidence>
<organism evidence="2">
    <name type="scientific">uncultured Microgenomates bacterium Rifle_16ft_4_minimus_38077</name>
    <dbReference type="NCBI Taxonomy" id="1665117"/>
    <lineage>
        <taxon>Bacteria</taxon>
        <taxon>Candidatus Microgenomatota</taxon>
        <taxon>environmental samples</taxon>
    </lineage>
</organism>
<proteinExistence type="predicted"/>
<dbReference type="PANTHER" id="PTHR36833">
    <property type="entry name" value="SLR0610 PROTEIN-RELATED"/>
    <property type="match status" value="1"/>
</dbReference>
<evidence type="ECO:0000256" key="1">
    <source>
        <dbReference type="SAM" id="Phobius"/>
    </source>
</evidence>
<sequence length="273" mass="31040">MTNSKIQMLSIVKRLAYYFRIWLMMSKNSFITYFQSRVGALIFLTGKTLRFIFFIGFLFYILKNTGNLAGYSLNQAIFFFVTFNVVDVFAQFLFREVYRFRPLVISGNFDLVLVKPVNALFRSLMGGADLYDLITIPPLIFAVYYLGSQLNPSLLHTAFYILLLLNGLLIAAAFHIAVISFGIITLEIDHSIMIYRDVISLGRLPIDIYREPLRGALTYLIPVGIMMTFPAKALMGLITSTGIFFSFILGGILLFASLRFWNYALKQYTSASS</sequence>
<keyword evidence="1" id="KW-1133">Transmembrane helix</keyword>
<dbReference type="AlphaFoldDB" id="A0A0H4T6P6"/>
<dbReference type="EMBL" id="KT007014">
    <property type="protein sequence ID" value="AKQ03473.1"/>
    <property type="molecule type" value="Genomic_DNA"/>
</dbReference>
<reference evidence="2" key="1">
    <citation type="journal article" date="2015" name="ISME J.">
        <title>Aquifer environment selects for microbial species cohorts in sediment and groundwater.</title>
        <authorList>
            <person name="Hug L.A."/>
            <person name="Thomas B.C."/>
            <person name="Brown C.T."/>
            <person name="Frischkorn K.R."/>
            <person name="Williams K.H."/>
            <person name="Tringe S.G."/>
            <person name="Banfield J.F."/>
        </authorList>
    </citation>
    <scope>NUCLEOTIDE SEQUENCE</scope>
</reference>
<keyword evidence="1" id="KW-0812">Transmembrane</keyword>
<dbReference type="Pfam" id="PF06182">
    <property type="entry name" value="ABC2_membrane_6"/>
    <property type="match status" value="1"/>
</dbReference>